<dbReference type="RefSeq" id="WP_091835305.1">
    <property type="nucleotide sequence ID" value="NZ_FOAN01000004.1"/>
</dbReference>
<dbReference type="Pfam" id="PF01850">
    <property type="entry name" value="PIN"/>
    <property type="match status" value="1"/>
</dbReference>
<dbReference type="EMBL" id="FOAN01000004">
    <property type="protein sequence ID" value="SEL56951.1"/>
    <property type="molecule type" value="Genomic_DNA"/>
</dbReference>
<dbReference type="OrthoDB" id="163436at2"/>
<dbReference type="AlphaFoldDB" id="A0A1H7R9L4"/>
<name>A0A1H7R9L4_9HYPH</name>
<accession>A0A1H7R9L4</accession>
<evidence type="ECO:0000313" key="3">
    <source>
        <dbReference type="Proteomes" id="UP000199664"/>
    </source>
</evidence>
<sequence>MLVAFDTNVLICAGRFNDEERAAKANAIRDALPPEQSVIPTQVIGEFYHAIVGKFRIDRREAARACEWLRLSAHVRAATERDFTEALSLSATHNLQFWDALILVTAAEAGCALLLSEDMQDGFVHRGMTVANPFADPLHPLLADALRHYG</sequence>
<organism evidence="2 3">
    <name type="scientific">Bosea lupini</name>
    <dbReference type="NCBI Taxonomy" id="1036779"/>
    <lineage>
        <taxon>Bacteria</taxon>
        <taxon>Pseudomonadati</taxon>
        <taxon>Pseudomonadota</taxon>
        <taxon>Alphaproteobacteria</taxon>
        <taxon>Hyphomicrobiales</taxon>
        <taxon>Boseaceae</taxon>
        <taxon>Bosea</taxon>
    </lineage>
</organism>
<feature type="domain" description="PIN" evidence="1">
    <location>
        <begin position="5"/>
        <end position="118"/>
    </location>
</feature>
<dbReference type="Proteomes" id="UP000199664">
    <property type="component" value="Unassembled WGS sequence"/>
</dbReference>
<protein>
    <submittedName>
        <fullName evidence="2">Predicted nucleic acid-binding protein, contains PIN domain</fullName>
    </submittedName>
</protein>
<dbReference type="CDD" id="cd18692">
    <property type="entry name" value="PIN_VapC-like"/>
    <property type="match status" value="1"/>
</dbReference>
<evidence type="ECO:0000259" key="1">
    <source>
        <dbReference type="Pfam" id="PF01850"/>
    </source>
</evidence>
<keyword evidence="3" id="KW-1185">Reference proteome</keyword>
<evidence type="ECO:0000313" key="2">
    <source>
        <dbReference type="EMBL" id="SEL56951.1"/>
    </source>
</evidence>
<proteinExistence type="predicted"/>
<dbReference type="InterPro" id="IPR029060">
    <property type="entry name" value="PIN-like_dom_sf"/>
</dbReference>
<reference evidence="3" key="1">
    <citation type="submission" date="2016-10" db="EMBL/GenBank/DDBJ databases">
        <authorList>
            <person name="Varghese N."/>
            <person name="Submissions S."/>
        </authorList>
    </citation>
    <scope>NUCLEOTIDE SEQUENCE [LARGE SCALE GENOMIC DNA]</scope>
    <source>
        <strain evidence="3">LMG 26383,CCUG 61248,R- 45681</strain>
    </source>
</reference>
<dbReference type="Gene3D" id="3.40.50.1010">
    <property type="entry name" value="5'-nuclease"/>
    <property type="match status" value="1"/>
</dbReference>
<dbReference type="InterPro" id="IPR002716">
    <property type="entry name" value="PIN_dom"/>
</dbReference>
<gene>
    <name evidence="2" type="ORF">SAMN04515666_104308</name>
</gene>
<dbReference type="SUPFAM" id="SSF88723">
    <property type="entry name" value="PIN domain-like"/>
    <property type="match status" value="1"/>
</dbReference>
<dbReference type="STRING" id="1036779.SAMN04515666_104308"/>